<dbReference type="Proteomes" id="UP000030663">
    <property type="component" value="Unassembled WGS sequence"/>
</dbReference>
<gene>
    <name evidence="1" type="ORF">FOQG_19605</name>
</gene>
<dbReference type="EMBL" id="KI979994">
    <property type="protein sequence ID" value="EXK75628.1"/>
    <property type="molecule type" value="Genomic_DNA"/>
</dbReference>
<organism evidence="1 2">
    <name type="scientific">Fusarium oxysporum f. sp. raphani 54005</name>
    <dbReference type="NCBI Taxonomy" id="1089458"/>
    <lineage>
        <taxon>Eukaryota</taxon>
        <taxon>Fungi</taxon>
        <taxon>Dikarya</taxon>
        <taxon>Ascomycota</taxon>
        <taxon>Pezizomycotina</taxon>
        <taxon>Sordariomycetes</taxon>
        <taxon>Hypocreomycetidae</taxon>
        <taxon>Hypocreales</taxon>
        <taxon>Nectriaceae</taxon>
        <taxon>Fusarium</taxon>
        <taxon>Fusarium oxysporum species complex</taxon>
    </lineage>
</organism>
<dbReference type="HOGENOM" id="CLU_2654595_0_0_1"/>
<proteinExistence type="predicted"/>
<name>X0B9Y0_FUSOX</name>
<sequence>MGIKSHRKSMPIIFAVFLQDSLKALQVRNSPSRPVKLYFLECHQEVAERHLSRAIPTPTTLAYLTTLESMTLHSPP</sequence>
<reference evidence="1 2" key="1">
    <citation type="submission" date="2011-11" db="EMBL/GenBank/DDBJ databases">
        <title>The Genome Sequence of Fusarium oxysporum PHW815.</title>
        <authorList>
            <consortium name="The Broad Institute Genome Sequencing Platform"/>
            <person name="Ma L.-J."/>
            <person name="Gale L.R."/>
            <person name="Schwartz D.C."/>
            <person name="Zhou S."/>
            <person name="Corby-Kistler H."/>
            <person name="Young S.K."/>
            <person name="Zeng Q."/>
            <person name="Gargeya S."/>
            <person name="Fitzgerald M."/>
            <person name="Haas B."/>
            <person name="Abouelleil A."/>
            <person name="Alvarado L."/>
            <person name="Arachchi H.M."/>
            <person name="Berlin A."/>
            <person name="Brown A."/>
            <person name="Chapman S.B."/>
            <person name="Chen Z."/>
            <person name="Dunbar C."/>
            <person name="Freedman E."/>
            <person name="Gearin G."/>
            <person name="Goldberg J."/>
            <person name="Griggs A."/>
            <person name="Gujja S."/>
            <person name="Heiman D."/>
            <person name="Howarth C."/>
            <person name="Larson L."/>
            <person name="Lui A."/>
            <person name="MacDonald P.J.P."/>
            <person name="Montmayeur A."/>
            <person name="Murphy C."/>
            <person name="Neiman D."/>
            <person name="Pearson M."/>
            <person name="Priest M."/>
            <person name="Roberts A."/>
            <person name="Saif S."/>
            <person name="Shea T."/>
            <person name="Shenoy N."/>
            <person name="Sisk P."/>
            <person name="Stolte C."/>
            <person name="Sykes S."/>
            <person name="Wortman J."/>
            <person name="Nusbaum C."/>
            <person name="Birren B."/>
        </authorList>
    </citation>
    <scope>NUCLEOTIDE SEQUENCE [LARGE SCALE GENOMIC DNA]</scope>
    <source>
        <strain evidence="1 2">54005</strain>
    </source>
</reference>
<protein>
    <submittedName>
        <fullName evidence="1">Uncharacterized protein</fullName>
    </submittedName>
</protein>
<accession>X0B9Y0</accession>
<keyword evidence="2" id="KW-1185">Reference proteome</keyword>
<evidence type="ECO:0000313" key="1">
    <source>
        <dbReference type="EMBL" id="EXK75628.1"/>
    </source>
</evidence>
<dbReference type="AlphaFoldDB" id="X0B9Y0"/>
<evidence type="ECO:0000313" key="2">
    <source>
        <dbReference type="Proteomes" id="UP000030663"/>
    </source>
</evidence>